<dbReference type="SUPFAM" id="SSF53850">
    <property type="entry name" value="Periplasmic binding protein-like II"/>
    <property type="match status" value="1"/>
</dbReference>
<dbReference type="Proteomes" id="UP000250088">
    <property type="component" value="Chromosome"/>
</dbReference>
<sequence>MGGSGGNTLTYLNRGGAIQDAEMEVLAEWEEENDVEIQFQSAAEDSEMMESIAADPSGYDIVTLSPYGYGLDAVHPQYSDEEYFADIDYDQVPNYEENIQEEWREIDFLQGHDKGLFYHVSAQGLAYNTEHVDGIESWEDIKDPDLEGQVTLFGSAPTRFGQCCAALGYDVAEALEDDDLFDEVFEEIEAQHQNVYQYWATGDQFMGDLSEEQAHVASAWGGRVESLYHDGVPVDYTIPEEGCVQWSVAFSILEESDMKAEAYDLLNWIYQEDVALEMVDQHYYPIPLTGDHEELEGRFESLDADAVVSFDWEAVIANIEDIEQRFDQILAS</sequence>
<organism evidence="2 3">
    <name type="scientific">Natrarchaeobaculum aegyptiacum</name>
    <dbReference type="NCBI Taxonomy" id="745377"/>
    <lineage>
        <taxon>Archaea</taxon>
        <taxon>Methanobacteriati</taxon>
        <taxon>Methanobacteriota</taxon>
        <taxon>Stenosarchaea group</taxon>
        <taxon>Halobacteria</taxon>
        <taxon>Halobacteriales</taxon>
        <taxon>Natrialbaceae</taxon>
        <taxon>Natrarchaeobaculum</taxon>
    </lineage>
</organism>
<keyword evidence="1" id="KW-0732">Signal</keyword>
<keyword evidence="3" id="KW-1185">Reference proteome</keyword>
<evidence type="ECO:0000313" key="3">
    <source>
        <dbReference type="Proteomes" id="UP000250088"/>
    </source>
</evidence>
<evidence type="ECO:0000256" key="1">
    <source>
        <dbReference type="ARBA" id="ARBA00022729"/>
    </source>
</evidence>
<dbReference type="EMBL" id="CP019893">
    <property type="protein sequence ID" value="ARS88908.1"/>
    <property type="molecule type" value="Genomic_DNA"/>
</dbReference>
<evidence type="ECO:0008006" key="4">
    <source>
        <dbReference type="Google" id="ProtNLM"/>
    </source>
</evidence>
<dbReference type="PANTHER" id="PTHR30222:SF17">
    <property type="entry name" value="SPERMIDINE_PUTRESCINE-BINDING PERIPLASMIC PROTEIN"/>
    <property type="match status" value="1"/>
</dbReference>
<reference evidence="3" key="1">
    <citation type="submission" date="2017-02" db="EMBL/GenBank/DDBJ databases">
        <title>Natronthermophilus aegyptiacus gen. nov.,sp. nov., an aerobic, extremely halophilic alkalithermophilic archaeon isolated from the athalassohaline Wadi An Natrun, Egypt.</title>
        <authorList>
            <person name="Zhao B."/>
        </authorList>
    </citation>
    <scope>NUCLEOTIDE SEQUENCE [LARGE SCALE GENOMIC DNA]</scope>
    <source>
        <strain evidence="3">JW/NM-HA 15</strain>
    </source>
</reference>
<protein>
    <recommendedName>
        <fullName evidence="4">ABC transporter substrate-binding protein</fullName>
    </recommendedName>
</protein>
<evidence type="ECO:0000313" key="2">
    <source>
        <dbReference type="EMBL" id="ARS88908.1"/>
    </source>
</evidence>
<dbReference type="Gene3D" id="3.40.190.10">
    <property type="entry name" value="Periplasmic binding protein-like II"/>
    <property type="match status" value="2"/>
</dbReference>
<name>A0A2Z2HZ47_9EURY</name>
<dbReference type="Pfam" id="PF13416">
    <property type="entry name" value="SBP_bac_8"/>
    <property type="match status" value="1"/>
</dbReference>
<dbReference type="AlphaFoldDB" id="A0A2Z2HZ47"/>
<proteinExistence type="predicted"/>
<accession>A0A2Z2HZ47</accession>
<dbReference type="InterPro" id="IPR006059">
    <property type="entry name" value="SBP"/>
</dbReference>
<dbReference type="KEGG" id="naj:B1756_03500"/>
<gene>
    <name evidence="2" type="ORF">B1756_03500</name>
</gene>
<dbReference type="PANTHER" id="PTHR30222">
    <property type="entry name" value="SPERMIDINE/PUTRESCINE-BINDING PERIPLASMIC PROTEIN"/>
    <property type="match status" value="1"/>
</dbReference>